<accession>A0A1I6K5D4</accession>
<dbReference type="Proteomes" id="UP000199062">
    <property type="component" value="Unassembled WGS sequence"/>
</dbReference>
<feature type="compositionally biased region" description="Acidic residues" evidence="1">
    <location>
        <begin position="19"/>
        <end position="30"/>
    </location>
</feature>
<feature type="region of interest" description="Disordered" evidence="1">
    <location>
        <begin position="19"/>
        <end position="39"/>
    </location>
</feature>
<sequence length="39" mass="4236">MHREPRHLEEWAALLGDDLSDDLVDGDDADSLVTEDGAG</sequence>
<name>A0A1I6K5D4_9EURY</name>
<organism evidence="2 3">
    <name type="scientific">Halomicrobium zhouii</name>
    <dbReference type="NCBI Taxonomy" id="767519"/>
    <lineage>
        <taxon>Archaea</taxon>
        <taxon>Methanobacteriati</taxon>
        <taxon>Methanobacteriota</taxon>
        <taxon>Stenosarchaea group</taxon>
        <taxon>Halobacteria</taxon>
        <taxon>Halobacteriales</taxon>
        <taxon>Haloarculaceae</taxon>
        <taxon>Halomicrobium</taxon>
    </lineage>
</organism>
<dbReference type="EMBL" id="FOZK01000001">
    <property type="protein sequence ID" value="SFR86050.1"/>
    <property type="molecule type" value="Genomic_DNA"/>
</dbReference>
<dbReference type="STRING" id="767519.SAMN05216559_0169"/>
<dbReference type="AlphaFoldDB" id="A0A1I6K5D4"/>
<reference evidence="2 3" key="1">
    <citation type="submission" date="2016-10" db="EMBL/GenBank/DDBJ databases">
        <authorList>
            <person name="de Groot N.N."/>
        </authorList>
    </citation>
    <scope>NUCLEOTIDE SEQUENCE [LARGE SCALE GENOMIC DNA]</scope>
    <source>
        <strain evidence="2 3">CGMCC 1.10457</strain>
    </source>
</reference>
<protein>
    <submittedName>
        <fullName evidence="2">Uncharacterized protein</fullName>
    </submittedName>
</protein>
<proteinExistence type="predicted"/>
<evidence type="ECO:0000313" key="2">
    <source>
        <dbReference type="EMBL" id="SFR86050.1"/>
    </source>
</evidence>
<evidence type="ECO:0000256" key="1">
    <source>
        <dbReference type="SAM" id="MobiDB-lite"/>
    </source>
</evidence>
<keyword evidence="3" id="KW-1185">Reference proteome</keyword>
<gene>
    <name evidence="2" type="ORF">SAMN05216559_0169</name>
</gene>
<evidence type="ECO:0000313" key="3">
    <source>
        <dbReference type="Proteomes" id="UP000199062"/>
    </source>
</evidence>